<organism evidence="1">
    <name type="scientific">marine sediment metagenome</name>
    <dbReference type="NCBI Taxonomy" id="412755"/>
    <lineage>
        <taxon>unclassified sequences</taxon>
        <taxon>metagenomes</taxon>
        <taxon>ecological metagenomes</taxon>
    </lineage>
</organism>
<gene>
    <name evidence="1" type="ORF">S01H1_24433</name>
</gene>
<accession>X0TLS6</accession>
<dbReference type="EMBL" id="BARS01014548">
    <property type="protein sequence ID" value="GAF94498.1"/>
    <property type="molecule type" value="Genomic_DNA"/>
</dbReference>
<reference evidence="1" key="1">
    <citation type="journal article" date="2014" name="Front. Microbiol.">
        <title>High frequency of phylogenetically diverse reductive dehalogenase-homologous genes in deep subseafloor sedimentary metagenomes.</title>
        <authorList>
            <person name="Kawai M."/>
            <person name="Futagami T."/>
            <person name="Toyoda A."/>
            <person name="Takaki Y."/>
            <person name="Nishi S."/>
            <person name="Hori S."/>
            <person name="Arai W."/>
            <person name="Tsubouchi T."/>
            <person name="Morono Y."/>
            <person name="Uchiyama I."/>
            <person name="Ito T."/>
            <person name="Fujiyama A."/>
            <person name="Inagaki F."/>
            <person name="Takami H."/>
        </authorList>
    </citation>
    <scope>NUCLEOTIDE SEQUENCE</scope>
    <source>
        <strain evidence="1">Expedition CK06-06</strain>
    </source>
</reference>
<feature type="non-terminal residue" evidence="1">
    <location>
        <position position="1"/>
    </location>
</feature>
<protein>
    <submittedName>
        <fullName evidence="1">Uncharacterized protein</fullName>
    </submittedName>
</protein>
<proteinExistence type="predicted"/>
<sequence>PFLFGPALSLLFLPLDDYECDVVILGGIGCVV</sequence>
<evidence type="ECO:0000313" key="1">
    <source>
        <dbReference type="EMBL" id="GAF94498.1"/>
    </source>
</evidence>
<name>X0TLS6_9ZZZZ</name>
<comment type="caution">
    <text evidence="1">The sequence shown here is derived from an EMBL/GenBank/DDBJ whole genome shotgun (WGS) entry which is preliminary data.</text>
</comment>
<dbReference type="AlphaFoldDB" id="X0TLS6"/>